<dbReference type="Proteomes" id="UP000613740">
    <property type="component" value="Unassembled WGS sequence"/>
</dbReference>
<dbReference type="GO" id="GO:0071944">
    <property type="term" value="C:cell periphery"/>
    <property type="evidence" value="ECO:0007669"/>
    <property type="project" value="TreeGrafter"/>
</dbReference>
<evidence type="ECO:0000313" key="2">
    <source>
        <dbReference type="EMBL" id="KAG2439117.1"/>
    </source>
</evidence>
<reference evidence="2" key="1">
    <citation type="journal article" date="2020" name="bioRxiv">
        <title>Comparative genomics of Chlamydomonas.</title>
        <authorList>
            <person name="Craig R.J."/>
            <person name="Hasan A.R."/>
            <person name="Ness R.W."/>
            <person name="Keightley P.D."/>
        </authorList>
    </citation>
    <scope>NUCLEOTIDE SEQUENCE</scope>
    <source>
        <strain evidence="2">CCAP 11/173</strain>
    </source>
</reference>
<dbReference type="PANTHER" id="PTHR12393">
    <property type="entry name" value="SPHINGOMYELIN PHOSPHODIESTERASE RELATED"/>
    <property type="match status" value="1"/>
</dbReference>
<name>A0A835T557_9CHLO</name>
<dbReference type="GO" id="GO:0004620">
    <property type="term" value="F:phospholipase activity"/>
    <property type="evidence" value="ECO:0007669"/>
    <property type="project" value="TreeGrafter"/>
</dbReference>
<accession>A0A835T557</accession>
<dbReference type="GO" id="GO:0005783">
    <property type="term" value="C:endoplasmic reticulum"/>
    <property type="evidence" value="ECO:0007669"/>
    <property type="project" value="TreeGrafter"/>
</dbReference>
<keyword evidence="3" id="KW-1185">Reference proteome</keyword>
<comment type="caution">
    <text evidence="2">The sequence shown here is derived from an EMBL/GenBank/DDBJ whole genome shotgun (WGS) entry which is preliminary data.</text>
</comment>
<organism evidence="2 3">
    <name type="scientific">Chlamydomonas schloesseri</name>
    <dbReference type="NCBI Taxonomy" id="2026947"/>
    <lineage>
        <taxon>Eukaryota</taxon>
        <taxon>Viridiplantae</taxon>
        <taxon>Chlorophyta</taxon>
        <taxon>core chlorophytes</taxon>
        <taxon>Chlorophyceae</taxon>
        <taxon>CS clade</taxon>
        <taxon>Chlamydomonadales</taxon>
        <taxon>Chlamydomonadaceae</taxon>
        <taxon>Chlamydomonas</taxon>
    </lineage>
</organism>
<dbReference type="PANTHER" id="PTHR12393:SF6">
    <property type="entry name" value="SPHINGOMYELIN PHOSPHODIESTERASE 2"/>
    <property type="match status" value="1"/>
</dbReference>
<feature type="region of interest" description="Disordered" evidence="1">
    <location>
        <begin position="415"/>
        <end position="436"/>
    </location>
</feature>
<dbReference type="GO" id="GO:0016020">
    <property type="term" value="C:membrane"/>
    <property type="evidence" value="ECO:0007669"/>
    <property type="project" value="TreeGrafter"/>
</dbReference>
<dbReference type="GO" id="GO:0030149">
    <property type="term" value="P:sphingolipid catabolic process"/>
    <property type="evidence" value="ECO:0007669"/>
    <property type="project" value="TreeGrafter"/>
</dbReference>
<evidence type="ECO:0000313" key="3">
    <source>
        <dbReference type="Proteomes" id="UP000613740"/>
    </source>
</evidence>
<gene>
    <name evidence="2" type="ORF">HYH02_006639</name>
</gene>
<dbReference type="GO" id="GO:0046513">
    <property type="term" value="P:ceramide biosynthetic process"/>
    <property type="evidence" value="ECO:0007669"/>
    <property type="project" value="TreeGrafter"/>
</dbReference>
<sequence>MAAPQLGQPCEVPPWTRLTPELVSKIAGYLGARDAALHFKLVNKEAAESLRREHIWTFRLFREPPAHCSFALEREYLICEPRLASQPWPGPDFCAKWGRGPEPWRALSLRQRQDLLRAAASSLHPPSLDAALAHCGAAVPADALAAAAAVGDLAACERLLLREGCAWDAKLVWTAAARHGQERVCDWLRTVQRVRFEELGACLPAAACFGGHRGVLSMALEELGGGSRADWSTCALAAAEGGQPEMLAVLAPRVREPPPAEPPPAYLYGVAYGCPLAVLQQYCARWGAPPKPLLMWALASPTQDWERKCDWLLTQWAPGHQWAPSDDERSALLGGSGGSLQTRRQSRAVYAAAARQPPGLLPRLQYLAMKGLRPPVDVVACAAAAAGDTAAVEHCLGTLQTAGLLGEPLVQGAVQQQVQEAQPPQPPQPQQQPVAVAVVQAPQPPQQPQQPGVAMVAAAQPQPQVQEAAAAAPAVAPPLPVDQQLGAAAAVGALVDVVDDIIQEMRRAEDVKLLGRVAEAAAAAGQVQVLRLLEARFPQASLAAMPHALIGLYFDGGRAREAGGLPAVRHYLMGAGALPDAAVEAAAENWDDVFSAVAAHGCDLPLLQHLHEQRGAAIDLEAVARGGSAEQVAWALAALADLDSRTYAVAVQVERAMRVKFLAAVAAGSADQNAAAAVPAVPTPATLRARWLRAALTAALEAGNWATAEALLTRSSQPGGQQQLLLGGQPGQAAAAEAFFGLADSFSRSRTAAMDYPNRIPALRWLLANLHPPSLDAALAHCGAAVPADALAAAACVGDLAACERLLLREGCAWHARMVWTAAARHGHERVCDWLRTVQLGSSCDIVKATVMEAACRSGYQAMERKALAELGAEGPLHAGCWAAEAAEGGHEELVEELLHDVTLVPGREQRQVLYSVAYGCSLGALRQRYEQYRPRDASCRMELLLRALGSPRPDWAAKCSWLLAQMGTMTTWTRDDACPTLWNFERCCQYAARQPDYVQRLQWLLDAGIRLPPEAGVTAAATGNVEAVALCLDNPLPERLMTEGRGPDALPAALLELLRWEQGQPQQHPQMRMWLAHHWNLLLSGVPAGCQLQINRLQQQLQEIHGNLMNNMAAAAADAGQLSVLRLLWARGLELCPSQLVESMLQKVPCIYMGMHAAGLRTLRGLVMGDDVHGIPAAAHPSNNISWAEVFRAAARSGCDLPLLRHLHEQRGAAIDLEAVARGGSAEQVAWALAALAGTGDTSDESQQAWAALGSALQAGNWAAAETLLASLQPPVTRGQVQELFCRLAVAKSGSSWTACEHRRPTHIPALHWISQRFELRWPGRMRQALGACRQAAKAAKLGMPAGQQAWLEQLVQASEGRAPAVG</sequence>
<dbReference type="EMBL" id="JAEHOD010000041">
    <property type="protein sequence ID" value="KAG2439117.1"/>
    <property type="molecule type" value="Genomic_DNA"/>
</dbReference>
<proteinExistence type="predicted"/>
<protein>
    <submittedName>
        <fullName evidence="2">Uncharacterized protein</fullName>
    </submittedName>
</protein>
<evidence type="ECO:0000256" key="1">
    <source>
        <dbReference type="SAM" id="MobiDB-lite"/>
    </source>
</evidence>